<feature type="transmembrane region" description="Helical" evidence="1">
    <location>
        <begin position="159"/>
        <end position="183"/>
    </location>
</feature>
<organism evidence="2 3">
    <name type="scientific">Metamycoplasma equirhinis</name>
    <dbReference type="NCBI Taxonomy" id="92402"/>
    <lineage>
        <taxon>Bacteria</taxon>
        <taxon>Bacillati</taxon>
        <taxon>Mycoplasmatota</taxon>
        <taxon>Mycoplasmoidales</taxon>
        <taxon>Metamycoplasmataceae</taxon>
        <taxon>Metamycoplasma</taxon>
    </lineage>
</organism>
<evidence type="ECO:0000313" key="2">
    <source>
        <dbReference type="EMBL" id="WPB54161.1"/>
    </source>
</evidence>
<reference evidence="2" key="1">
    <citation type="submission" date="2023-11" db="EMBL/GenBank/DDBJ databases">
        <title>Completed genome sequence of Mycoplasma equirhinis type strain M432/72.</title>
        <authorList>
            <person name="Spergser J."/>
        </authorList>
    </citation>
    <scope>NUCLEOTIDE SEQUENCE [LARGE SCALE GENOMIC DNA]</scope>
    <source>
        <strain evidence="2">M432/72</strain>
    </source>
</reference>
<dbReference type="GeneID" id="94493474"/>
<sequence>MSKNKEIYLGRIGGYFQNSWTKATIIYYFVSAVFWTLLVFLIRFSYVESSKLKFAYFIGEVAEKMYQKDWQTSISISAGSCLCLNILIVLIKKGMGRGIFRPLIDFYRNRVIANRLKNQISPGATLHEKDILRNKIRREYDKEINQKALNRNLEETNNLVFYVLIGYSVLAIVSLIPIFALHINW</sequence>
<evidence type="ECO:0000256" key="1">
    <source>
        <dbReference type="SAM" id="Phobius"/>
    </source>
</evidence>
<proteinExistence type="predicted"/>
<feature type="transmembrane region" description="Helical" evidence="1">
    <location>
        <begin position="70"/>
        <end position="91"/>
    </location>
</feature>
<feature type="transmembrane region" description="Helical" evidence="1">
    <location>
        <begin position="25"/>
        <end position="46"/>
    </location>
</feature>
<protein>
    <recommendedName>
        <fullName evidence="4">DUF3899 domain-containing protein</fullName>
    </recommendedName>
</protein>
<dbReference type="EMBL" id="CP137845">
    <property type="protein sequence ID" value="WPB54161.1"/>
    <property type="molecule type" value="Genomic_DNA"/>
</dbReference>
<evidence type="ECO:0008006" key="4">
    <source>
        <dbReference type="Google" id="ProtNLM"/>
    </source>
</evidence>
<dbReference type="Proteomes" id="UP001303601">
    <property type="component" value="Chromosome"/>
</dbReference>
<accession>A0ABZ0PBG0</accession>
<dbReference type="RefSeq" id="WP_140031703.1">
    <property type="nucleotide sequence ID" value="NZ_CP137845.1"/>
</dbReference>
<keyword evidence="1" id="KW-1133">Transmembrane helix</keyword>
<keyword evidence="1" id="KW-0472">Membrane</keyword>
<name>A0ABZ0PBG0_9BACT</name>
<keyword evidence="1" id="KW-0812">Transmembrane</keyword>
<gene>
    <name evidence="2" type="ORF">R9B83_01145</name>
</gene>
<keyword evidence="3" id="KW-1185">Reference proteome</keyword>
<evidence type="ECO:0000313" key="3">
    <source>
        <dbReference type="Proteomes" id="UP001303601"/>
    </source>
</evidence>